<feature type="transmembrane region" description="Helical" evidence="11">
    <location>
        <begin position="184"/>
        <end position="204"/>
    </location>
</feature>
<dbReference type="Proteomes" id="UP000008810">
    <property type="component" value="Chromosome 2"/>
</dbReference>
<keyword evidence="16" id="KW-1185">Reference proteome</keyword>
<keyword evidence="3 12" id="KW-0732">Signal</keyword>
<evidence type="ECO:0000313" key="14">
    <source>
        <dbReference type="EMBL" id="KQK09723.1"/>
    </source>
</evidence>
<dbReference type="OMA" id="TVMSTGH"/>
<dbReference type="GO" id="GO:0032578">
    <property type="term" value="C:aleurone grain membrane"/>
    <property type="evidence" value="ECO:0007669"/>
    <property type="project" value="EnsemblPlants"/>
</dbReference>
<evidence type="ECO:0000256" key="11">
    <source>
        <dbReference type="SAM" id="Phobius"/>
    </source>
</evidence>
<dbReference type="EMBL" id="CM000881">
    <property type="protein sequence ID" value="KQK09723.1"/>
    <property type="molecule type" value="Genomic_DNA"/>
</dbReference>
<evidence type="ECO:0000256" key="1">
    <source>
        <dbReference type="ARBA" id="ARBA00004589"/>
    </source>
</evidence>
<keyword evidence="11" id="KW-0812">Transmembrane</keyword>
<keyword evidence="6" id="KW-0325">Glycoprotein</keyword>
<dbReference type="PANTHER" id="PTHR33021:SF435">
    <property type="entry name" value="EARLY NODULIN-LIKE PROTEIN 1"/>
    <property type="match status" value="1"/>
</dbReference>
<dbReference type="PROSITE" id="PS51485">
    <property type="entry name" value="PHYTOCYANIN"/>
    <property type="match status" value="1"/>
</dbReference>
<evidence type="ECO:0000259" key="13">
    <source>
        <dbReference type="PROSITE" id="PS51485"/>
    </source>
</evidence>
<dbReference type="GO" id="GO:0005886">
    <property type="term" value="C:plasma membrane"/>
    <property type="evidence" value="ECO:0000318"/>
    <property type="project" value="GO_Central"/>
</dbReference>
<dbReference type="Gene3D" id="2.60.40.420">
    <property type="entry name" value="Cupredoxins - blue copper proteins"/>
    <property type="match status" value="1"/>
</dbReference>
<name>I1HRJ0_BRADI</name>
<proteinExistence type="inferred from homology"/>
<reference evidence="14 15" key="1">
    <citation type="journal article" date="2010" name="Nature">
        <title>Genome sequencing and analysis of the model grass Brachypodium distachyon.</title>
        <authorList>
            <consortium name="International Brachypodium Initiative"/>
        </authorList>
    </citation>
    <scope>NUCLEOTIDE SEQUENCE [LARGE SCALE GENOMIC DNA]</scope>
    <source>
        <strain evidence="14">Bd21</strain>
        <strain evidence="15">cv. Bd21</strain>
    </source>
</reference>
<dbReference type="GO" id="GO:0098552">
    <property type="term" value="C:side of membrane"/>
    <property type="evidence" value="ECO:0007669"/>
    <property type="project" value="UniProtKB-KW"/>
</dbReference>
<dbReference type="GeneID" id="100822221"/>
<dbReference type="STRING" id="15368.I1HRJ0"/>
<evidence type="ECO:0000256" key="3">
    <source>
        <dbReference type="ARBA" id="ARBA00022729"/>
    </source>
</evidence>
<protein>
    <recommendedName>
        <fullName evidence="13">Phytocyanin domain-containing protein</fullName>
    </recommendedName>
</protein>
<keyword evidence="2" id="KW-0336">GPI-anchor</keyword>
<dbReference type="FunFam" id="2.60.40.420:FF:000010">
    <property type="entry name" value="Early nodulin-like protein 1"/>
    <property type="match status" value="1"/>
</dbReference>
<organism evidence="15">
    <name type="scientific">Brachypodium distachyon</name>
    <name type="common">Purple false brome</name>
    <name type="synonym">Trachynia distachya</name>
    <dbReference type="NCBI Taxonomy" id="15368"/>
    <lineage>
        <taxon>Eukaryota</taxon>
        <taxon>Viridiplantae</taxon>
        <taxon>Streptophyta</taxon>
        <taxon>Embryophyta</taxon>
        <taxon>Tracheophyta</taxon>
        <taxon>Spermatophyta</taxon>
        <taxon>Magnoliopsida</taxon>
        <taxon>Liliopsida</taxon>
        <taxon>Poales</taxon>
        <taxon>Poaceae</taxon>
        <taxon>BOP clade</taxon>
        <taxon>Pooideae</taxon>
        <taxon>Stipodae</taxon>
        <taxon>Brachypodieae</taxon>
        <taxon>Brachypodium</taxon>
    </lineage>
</organism>
<dbReference type="GO" id="GO:0012505">
    <property type="term" value="C:endomembrane system"/>
    <property type="evidence" value="ECO:0007669"/>
    <property type="project" value="UniProtKB-SubCell"/>
</dbReference>
<dbReference type="InterPro" id="IPR003245">
    <property type="entry name" value="Phytocyanin_dom"/>
</dbReference>
<sequence>MAKPESRSCVAWFLVLAMGFTAIVSSEAYVFYAGDHDGWVVDPVESYNHWAERNRFQVGDTIVFNHGESADKVVLLVNEPDFDTCNTRNPVRRLDDRGGRSEFRFDRPGPFFFISGDEDRCQKGKKLYIVVMAVRPHAKAPAMAPVAPGPMWASAPEIAQGPGDDGVSRTSQQAPPPTAGATRLVLGGVVFGAAAAVGILGAFVL</sequence>
<dbReference type="InterPro" id="IPR008972">
    <property type="entry name" value="Cupredoxin"/>
</dbReference>
<dbReference type="OrthoDB" id="2015640at2759"/>
<evidence type="ECO:0000256" key="4">
    <source>
        <dbReference type="ARBA" id="ARBA00023136"/>
    </source>
</evidence>
<dbReference type="EnsemblPlants" id="KQK09723">
    <property type="protein sequence ID" value="KQK09723"/>
    <property type="gene ID" value="BRADI_2g49767v3"/>
</dbReference>
<dbReference type="KEGG" id="bdi:100822221"/>
<dbReference type="InterPro" id="IPR039391">
    <property type="entry name" value="Phytocyanin-like"/>
</dbReference>
<reference evidence="15" key="3">
    <citation type="submission" date="2018-08" db="UniProtKB">
        <authorList>
            <consortium name="EnsemblPlants"/>
        </authorList>
    </citation>
    <scope>IDENTIFICATION</scope>
    <source>
        <strain evidence="15">cv. Bd21</strain>
    </source>
</reference>
<feature type="chain" id="PRO_5014094802" description="Phytocyanin domain-containing protein" evidence="12">
    <location>
        <begin position="29"/>
        <end position="205"/>
    </location>
</feature>
<evidence type="ECO:0000313" key="15">
    <source>
        <dbReference type="EnsemblPlants" id="KQK09723"/>
    </source>
</evidence>
<evidence type="ECO:0000256" key="10">
    <source>
        <dbReference type="SAM" id="MobiDB-lite"/>
    </source>
</evidence>
<evidence type="ECO:0000256" key="12">
    <source>
        <dbReference type="SAM" id="SignalP"/>
    </source>
</evidence>
<feature type="signal peptide" evidence="12">
    <location>
        <begin position="1"/>
        <end position="28"/>
    </location>
</feature>
<keyword evidence="11" id="KW-1133">Transmembrane helix</keyword>
<evidence type="ECO:0000256" key="7">
    <source>
        <dbReference type="ARBA" id="ARBA00023288"/>
    </source>
</evidence>
<dbReference type="AlphaFoldDB" id="I1HRJ0"/>
<evidence type="ECO:0000256" key="9">
    <source>
        <dbReference type="ARBA" id="ARBA00037868"/>
    </source>
</evidence>
<comment type="subcellular location">
    <subcellularLocation>
        <location evidence="9">Endomembrane system</location>
        <topology evidence="9">Lipid-anchor</topology>
    </subcellularLocation>
    <subcellularLocation>
        <location evidence="1">Membrane</location>
        <topology evidence="1">Lipid-anchor</topology>
        <topology evidence="1">GPI-anchor</topology>
    </subcellularLocation>
</comment>
<dbReference type="CDD" id="cd11019">
    <property type="entry name" value="OsENODL1_like"/>
    <property type="match status" value="1"/>
</dbReference>
<gene>
    <name evidence="15" type="primary">LOC100822221</name>
    <name evidence="14" type="ORF">BRADI_2g49767v3</name>
</gene>
<comment type="similarity">
    <text evidence="8">Belongs to the early nodulin-like (ENODL) family.</text>
</comment>
<dbReference type="eggNOG" id="ENOG502RZ81">
    <property type="taxonomic scope" value="Eukaryota"/>
</dbReference>
<dbReference type="RefSeq" id="XP_003567113.1">
    <property type="nucleotide sequence ID" value="XM_003567065.4"/>
</dbReference>
<evidence type="ECO:0000256" key="5">
    <source>
        <dbReference type="ARBA" id="ARBA00023157"/>
    </source>
</evidence>
<evidence type="ECO:0000256" key="8">
    <source>
        <dbReference type="ARBA" id="ARBA00035011"/>
    </source>
</evidence>
<dbReference type="Pfam" id="PF02298">
    <property type="entry name" value="Cu_bind_like"/>
    <property type="match status" value="1"/>
</dbReference>
<feature type="region of interest" description="Disordered" evidence="10">
    <location>
        <begin position="153"/>
        <end position="179"/>
    </location>
</feature>
<accession>I1HRJ0</accession>
<dbReference type="GO" id="GO:0009055">
    <property type="term" value="F:electron transfer activity"/>
    <property type="evidence" value="ECO:0007669"/>
    <property type="project" value="InterPro"/>
</dbReference>
<dbReference type="SUPFAM" id="SSF49503">
    <property type="entry name" value="Cupredoxins"/>
    <property type="match status" value="1"/>
</dbReference>
<reference evidence="14" key="2">
    <citation type="submission" date="2017-06" db="EMBL/GenBank/DDBJ databases">
        <title>WGS assembly of Brachypodium distachyon.</title>
        <authorList>
            <consortium name="The International Brachypodium Initiative"/>
            <person name="Lucas S."/>
            <person name="Harmon-Smith M."/>
            <person name="Lail K."/>
            <person name="Tice H."/>
            <person name="Grimwood J."/>
            <person name="Bruce D."/>
            <person name="Barry K."/>
            <person name="Shu S."/>
            <person name="Lindquist E."/>
            <person name="Wang M."/>
            <person name="Pitluck S."/>
            <person name="Vogel J.P."/>
            <person name="Garvin D.F."/>
            <person name="Mockler T.C."/>
            <person name="Schmutz J."/>
            <person name="Rokhsar D."/>
            <person name="Bevan M.W."/>
        </authorList>
    </citation>
    <scope>NUCLEOTIDE SEQUENCE</scope>
    <source>
        <strain evidence="14">Bd21</strain>
    </source>
</reference>
<dbReference type="PANTHER" id="PTHR33021">
    <property type="entry name" value="BLUE COPPER PROTEIN"/>
    <property type="match status" value="1"/>
</dbReference>
<feature type="domain" description="Phytocyanin" evidence="13">
    <location>
        <begin position="29"/>
        <end position="133"/>
    </location>
</feature>
<evidence type="ECO:0000256" key="6">
    <source>
        <dbReference type="ARBA" id="ARBA00023180"/>
    </source>
</evidence>
<evidence type="ECO:0000313" key="16">
    <source>
        <dbReference type="Proteomes" id="UP000008810"/>
    </source>
</evidence>
<dbReference type="HOGENOM" id="CLU_058719_1_0_1"/>
<dbReference type="Gramene" id="KQK09723">
    <property type="protein sequence ID" value="KQK09723"/>
    <property type="gene ID" value="BRADI_2g49767v3"/>
</dbReference>
<keyword evidence="4 11" id="KW-0472">Membrane</keyword>
<evidence type="ECO:0000256" key="2">
    <source>
        <dbReference type="ARBA" id="ARBA00022622"/>
    </source>
</evidence>
<dbReference type="InterPro" id="IPR041846">
    <property type="entry name" value="ENL_dom"/>
</dbReference>
<keyword evidence="5" id="KW-1015">Disulfide bond</keyword>
<keyword evidence="7" id="KW-0449">Lipoprotein</keyword>